<evidence type="ECO:0000256" key="9">
    <source>
        <dbReference type="ARBA" id="ARBA00023004"/>
    </source>
</evidence>
<dbReference type="GO" id="GO:0005737">
    <property type="term" value="C:cytoplasm"/>
    <property type="evidence" value="ECO:0007669"/>
    <property type="project" value="UniProtKB-SubCell"/>
</dbReference>
<dbReference type="Gene3D" id="1.10.150.530">
    <property type="match status" value="1"/>
</dbReference>
<comment type="caution">
    <text evidence="11">Lacks conserved residue(s) required for the propagation of feature annotation.</text>
</comment>
<dbReference type="InterPro" id="IPR007197">
    <property type="entry name" value="rSAM"/>
</dbReference>
<sequence>MASSDSRPGSDAPRDSRVSLVERGQQSARRDGRDGAQLDPRDAHLEHDRGGRLRLNPPRRGMIDESEAQQLSEDRARLQRNGVGSSLSAPSRTERPAKNAERPQVRPKAEGWTQQTTSEGRPLLQFKQPRVAQPKTHLADLTLQERQAKVAELGFPAFRAKQLSTHYFVHHTSDPERMTDLPADTRQQLVEEMMPPLLTEVRRLTTDNGDTIKFLWRLFDGALVESVLMRYPGRVTLCVSSQAGCGMNCPFCATGQNGLTRNMSTAEIVEQVVRANQVIAEGGLGGLRKDGGHNAERVTNIVFMGMGEPLANYKRVIASVRRMVDPAPEGLGMSARHITVSTVGLVPAINKLADEGIPVTFALSLHAPDDELRDELIPVNSRWKADEAIDAAYNYYRSTGRRVSIEYALIKDMNDHPWRADLLAKKLNARGRGWVHVNPIPLNPTPGSIWTASEPDVTDEFIDRLEAAGIPTTLRDTRGKEIDGACGQLAAEGDDESSPQTPAERGEPDDATHHSTEGAPLV</sequence>
<gene>
    <name evidence="11" type="primary">rlmN</name>
    <name evidence="14" type="ORF">SAMN04487966_10937</name>
</gene>
<comment type="catalytic activity">
    <reaction evidence="11">
        <text>adenosine(37) in tRNA + 2 reduced [2Fe-2S]-[ferredoxin] + 2 S-adenosyl-L-methionine = 2-methyladenosine(37) in tRNA + 5'-deoxyadenosine + L-methionine + 2 oxidized [2Fe-2S]-[ferredoxin] + S-adenosyl-L-homocysteine</text>
        <dbReference type="Rhea" id="RHEA:43332"/>
        <dbReference type="Rhea" id="RHEA-COMP:10000"/>
        <dbReference type="Rhea" id="RHEA-COMP:10001"/>
        <dbReference type="Rhea" id="RHEA-COMP:10162"/>
        <dbReference type="Rhea" id="RHEA-COMP:10485"/>
        <dbReference type="ChEBI" id="CHEBI:17319"/>
        <dbReference type="ChEBI" id="CHEBI:33737"/>
        <dbReference type="ChEBI" id="CHEBI:33738"/>
        <dbReference type="ChEBI" id="CHEBI:57844"/>
        <dbReference type="ChEBI" id="CHEBI:57856"/>
        <dbReference type="ChEBI" id="CHEBI:59789"/>
        <dbReference type="ChEBI" id="CHEBI:74411"/>
        <dbReference type="ChEBI" id="CHEBI:74497"/>
        <dbReference type="EC" id="2.1.1.192"/>
    </reaction>
</comment>
<keyword evidence="6 11" id="KW-0808">Transferase</keyword>
<dbReference type="InterPro" id="IPR027492">
    <property type="entry name" value="RNA_MTrfase_RlmN"/>
</dbReference>
<keyword evidence="9 11" id="KW-0408">Iron</keyword>
<dbReference type="PROSITE" id="PS51918">
    <property type="entry name" value="RADICAL_SAM"/>
    <property type="match status" value="1"/>
</dbReference>
<comment type="catalytic activity">
    <reaction evidence="11">
        <text>adenosine(2503) in 23S rRNA + 2 reduced [2Fe-2S]-[ferredoxin] + 2 S-adenosyl-L-methionine = 2-methyladenosine(2503) in 23S rRNA + 5'-deoxyadenosine + L-methionine + 2 oxidized [2Fe-2S]-[ferredoxin] + S-adenosyl-L-homocysteine</text>
        <dbReference type="Rhea" id="RHEA:42916"/>
        <dbReference type="Rhea" id="RHEA-COMP:10000"/>
        <dbReference type="Rhea" id="RHEA-COMP:10001"/>
        <dbReference type="Rhea" id="RHEA-COMP:10152"/>
        <dbReference type="Rhea" id="RHEA-COMP:10282"/>
        <dbReference type="ChEBI" id="CHEBI:17319"/>
        <dbReference type="ChEBI" id="CHEBI:33737"/>
        <dbReference type="ChEBI" id="CHEBI:33738"/>
        <dbReference type="ChEBI" id="CHEBI:57844"/>
        <dbReference type="ChEBI" id="CHEBI:57856"/>
        <dbReference type="ChEBI" id="CHEBI:59789"/>
        <dbReference type="ChEBI" id="CHEBI:74411"/>
        <dbReference type="ChEBI" id="CHEBI:74497"/>
        <dbReference type="EC" id="2.1.1.192"/>
    </reaction>
</comment>
<feature type="binding site" evidence="11">
    <location>
        <position position="443"/>
    </location>
    <ligand>
        <name>S-adenosyl-L-methionine</name>
        <dbReference type="ChEBI" id="CHEBI:59789"/>
    </ligand>
</feature>
<evidence type="ECO:0000256" key="11">
    <source>
        <dbReference type="HAMAP-Rule" id="MF_01849"/>
    </source>
</evidence>
<accession>A0A1I7MPT8</accession>
<dbReference type="Gene3D" id="3.20.20.70">
    <property type="entry name" value="Aldolase class I"/>
    <property type="match status" value="1"/>
</dbReference>
<dbReference type="InterPro" id="IPR040072">
    <property type="entry name" value="Methyltransferase_A"/>
</dbReference>
<dbReference type="PANTHER" id="PTHR30544">
    <property type="entry name" value="23S RRNA METHYLTRANSFERASE"/>
    <property type="match status" value="1"/>
</dbReference>
<dbReference type="Proteomes" id="UP000198881">
    <property type="component" value="Unassembled WGS sequence"/>
</dbReference>
<dbReference type="InterPro" id="IPR004383">
    <property type="entry name" value="rRNA_lsu_MTrfase_RlmN/Cfr"/>
</dbReference>
<dbReference type="EMBL" id="FPCG01000009">
    <property type="protein sequence ID" value="SFV23957.1"/>
    <property type="molecule type" value="Genomic_DNA"/>
</dbReference>
<evidence type="ECO:0000256" key="3">
    <source>
        <dbReference type="ARBA" id="ARBA00022490"/>
    </source>
</evidence>
<dbReference type="GO" id="GO:0051539">
    <property type="term" value="F:4 iron, 4 sulfur cluster binding"/>
    <property type="evidence" value="ECO:0007669"/>
    <property type="project" value="UniProtKB-UniRule"/>
</dbReference>
<keyword evidence="15" id="KW-1185">Reference proteome</keyword>
<dbReference type="InterPro" id="IPR058240">
    <property type="entry name" value="rSAM_sf"/>
</dbReference>
<dbReference type="Pfam" id="PF04055">
    <property type="entry name" value="Radical_SAM"/>
    <property type="match status" value="1"/>
</dbReference>
<feature type="binding site" evidence="11">
    <location>
        <begin position="307"/>
        <end position="308"/>
    </location>
    <ligand>
        <name>S-adenosyl-L-methionine</name>
        <dbReference type="ChEBI" id="CHEBI:59789"/>
    </ligand>
</feature>
<feature type="binding site" evidence="11">
    <location>
        <begin position="364"/>
        <end position="366"/>
    </location>
    <ligand>
        <name>S-adenosyl-L-methionine</name>
        <dbReference type="ChEBI" id="CHEBI:59789"/>
    </ligand>
</feature>
<name>A0A1I7MPT8_9MICC</name>
<feature type="compositionally biased region" description="Basic and acidic residues" evidence="12">
    <location>
        <begin position="28"/>
        <end position="51"/>
    </location>
</feature>
<dbReference type="PANTHER" id="PTHR30544:SF5">
    <property type="entry name" value="RADICAL SAM CORE DOMAIN-CONTAINING PROTEIN"/>
    <property type="match status" value="1"/>
</dbReference>
<dbReference type="HAMAP" id="MF_01849">
    <property type="entry name" value="RNA_methyltr_RlmN"/>
    <property type="match status" value="1"/>
</dbReference>
<keyword evidence="11" id="KW-0819">tRNA processing</keyword>
<feature type="binding site" evidence="11">
    <location>
        <position position="341"/>
    </location>
    <ligand>
        <name>S-adenosyl-L-methionine</name>
        <dbReference type="ChEBI" id="CHEBI:59789"/>
    </ligand>
</feature>
<keyword evidence="8 11" id="KW-0479">Metal-binding</keyword>
<dbReference type="GO" id="GO:0000049">
    <property type="term" value="F:tRNA binding"/>
    <property type="evidence" value="ECO:0007669"/>
    <property type="project" value="UniProtKB-UniRule"/>
</dbReference>
<dbReference type="InterPro" id="IPR013785">
    <property type="entry name" value="Aldolase_TIM"/>
</dbReference>
<dbReference type="GO" id="GO:0002935">
    <property type="term" value="F:tRNA (adenine(37)-C2)-methyltransferase activity"/>
    <property type="evidence" value="ECO:0007669"/>
    <property type="project" value="UniProtKB-UniRule"/>
</dbReference>
<dbReference type="SFLD" id="SFLDG01062">
    <property type="entry name" value="methyltransferase_(Class_A)"/>
    <property type="match status" value="1"/>
</dbReference>
<dbReference type="STRING" id="574650.SAMN04487966_10937"/>
<evidence type="ECO:0000256" key="8">
    <source>
        <dbReference type="ARBA" id="ARBA00022723"/>
    </source>
</evidence>
<evidence type="ECO:0000256" key="4">
    <source>
        <dbReference type="ARBA" id="ARBA00022552"/>
    </source>
</evidence>
<keyword evidence="3 11" id="KW-0963">Cytoplasm</keyword>
<evidence type="ECO:0000256" key="7">
    <source>
        <dbReference type="ARBA" id="ARBA00022691"/>
    </source>
</evidence>
<feature type="active site" description="S-methylcysteine intermediate" evidence="11">
    <location>
        <position position="486"/>
    </location>
</feature>
<feature type="binding site" evidence="11">
    <location>
        <position position="245"/>
    </location>
    <ligand>
        <name>[4Fe-4S] cluster</name>
        <dbReference type="ChEBI" id="CHEBI:49883"/>
        <note>4Fe-4S-S-AdoMet</note>
    </ligand>
</feature>
<comment type="cofactor">
    <cofactor evidence="11">
        <name>[4Fe-4S] cluster</name>
        <dbReference type="ChEBI" id="CHEBI:49883"/>
    </cofactor>
    <text evidence="11">Binds 1 [4Fe-4S] cluster. The cluster is coordinated with 3 cysteines and an exchangeable S-adenosyl-L-methionine.</text>
</comment>
<feature type="compositionally biased region" description="Basic and acidic residues" evidence="12">
    <location>
        <begin position="504"/>
        <end position="516"/>
    </location>
</feature>
<dbReference type="NCBIfam" id="TIGR00048">
    <property type="entry name" value="rRNA_mod_RlmN"/>
    <property type="match status" value="1"/>
</dbReference>
<feature type="compositionally biased region" description="Polar residues" evidence="12">
    <location>
        <begin position="82"/>
        <end position="91"/>
    </location>
</feature>
<dbReference type="SUPFAM" id="SSF102114">
    <property type="entry name" value="Radical SAM enzymes"/>
    <property type="match status" value="1"/>
</dbReference>
<keyword evidence="10 11" id="KW-0411">Iron-sulfur</keyword>
<dbReference type="GO" id="GO:0070475">
    <property type="term" value="P:rRNA base methylation"/>
    <property type="evidence" value="ECO:0007669"/>
    <property type="project" value="UniProtKB-UniRule"/>
</dbReference>
<keyword evidence="2 11" id="KW-0004">4Fe-4S</keyword>
<keyword evidence="4 11" id="KW-0698">rRNA processing</keyword>
<dbReference type="CDD" id="cd01335">
    <property type="entry name" value="Radical_SAM"/>
    <property type="match status" value="1"/>
</dbReference>
<feature type="active site" description="Proton acceptor" evidence="11">
    <location>
        <position position="225"/>
    </location>
</feature>
<reference evidence="14 15" key="1">
    <citation type="submission" date="2016-10" db="EMBL/GenBank/DDBJ databases">
        <authorList>
            <person name="de Groot N.N."/>
        </authorList>
    </citation>
    <scope>NUCLEOTIDE SEQUENCE [LARGE SCALE GENOMIC DNA]</scope>
    <source>
        <strain evidence="14 15">CGMCC 1.7054</strain>
    </source>
</reference>
<keyword evidence="7 11" id="KW-0949">S-adenosyl-L-methionine</keyword>
<keyword evidence="5 11" id="KW-0489">Methyltransferase</keyword>
<feature type="compositionally biased region" description="Basic and acidic residues" evidence="12">
    <location>
        <begin position="92"/>
        <end position="109"/>
    </location>
</feature>
<organism evidence="14 15">
    <name type="scientific">Micrococcus terreus</name>
    <dbReference type="NCBI Taxonomy" id="574650"/>
    <lineage>
        <taxon>Bacteria</taxon>
        <taxon>Bacillati</taxon>
        <taxon>Actinomycetota</taxon>
        <taxon>Actinomycetes</taxon>
        <taxon>Micrococcales</taxon>
        <taxon>Micrococcaceae</taxon>
        <taxon>Micrococcus</taxon>
    </lineage>
</organism>
<evidence type="ECO:0000256" key="2">
    <source>
        <dbReference type="ARBA" id="ARBA00022485"/>
    </source>
</evidence>
<evidence type="ECO:0000313" key="14">
    <source>
        <dbReference type="EMBL" id="SFV23957.1"/>
    </source>
</evidence>
<dbReference type="GO" id="GO:0070040">
    <property type="term" value="F:rRNA (adenine(2503)-C2-)-methyltransferase activity"/>
    <property type="evidence" value="ECO:0007669"/>
    <property type="project" value="UniProtKB-UniRule"/>
</dbReference>
<dbReference type="AlphaFoldDB" id="A0A1I7MPT8"/>
<feature type="region of interest" description="Disordered" evidence="12">
    <location>
        <begin position="1"/>
        <end position="131"/>
    </location>
</feature>
<feature type="domain" description="Radical SAM core" evidence="13">
    <location>
        <begin position="231"/>
        <end position="480"/>
    </location>
</feature>
<evidence type="ECO:0000313" key="15">
    <source>
        <dbReference type="Proteomes" id="UP000198881"/>
    </source>
</evidence>
<dbReference type="SFLD" id="SFLDF00275">
    <property type="entry name" value="adenosine_C2_methyltransferase"/>
    <property type="match status" value="1"/>
</dbReference>
<evidence type="ECO:0000256" key="6">
    <source>
        <dbReference type="ARBA" id="ARBA00022679"/>
    </source>
</evidence>
<dbReference type="SFLD" id="SFLDS00029">
    <property type="entry name" value="Radical_SAM"/>
    <property type="match status" value="1"/>
</dbReference>
<dbReference type="GO" id="GO:0019843">
    <property type="term" value="F:rRNA binding"/>
    <property type="evidence" value="ECO:0007669"/>
    <property type="project" value="UniProtKB-UniRule"/>
</dbReference>
<comment type="similarity">
    <text evidence="11">Belongs to the radical SAM superfamily. RlmN family.</text>
</comment>
<protein>
    <recommendedName>
        <fullName evidence="11">Probable dual-specificity RNA methyltransferase RlmN</fullName>
        <ecNumber evidence="11">2.1.1.192</ecNumber>
    </recommendedName>
    <alternativeName>
        <fullName evidence="11">23S rRNA (adenine(2503)-C(2))-methyltransferase</fullName>
    </alternativeName>
    <alternativeName>
        <fullName evidence="11">23S rRNA m2A2503 methyltransferase</fullName>
    </alternativeName>
    <alternativeName>
        <fullName evidence="11">Ribosomal RNA large subunit methyltransferase N</fullName>
    </alternativeName>
    <alternativeName>
        <fullName evidence="11">tRNA (adenine(37)-C(2))-methyltransferase</fullName>
    </alternativeName>
    <alternativeName>
        <fullName evidence="11">tRNA m2A37 methyltransferase</fullName>
    </alternativeName>
</protein>
<comment type="miscellaneous">
    <text evidence="11">Reaction proceeds by a ping-pong mechanism involving intermediate methylation of a conserved cysteine residue.</text>
</comment>
<dbReference type="EC" id="2.1.1.192" evidence="11"/>
<evidence type="ECO:0000256" key="12">
    <source>
        <dbReference type="SAM" id="MobiDB-lite"/>
    </source>
</evidence>
<keyword evidence="11" id="KW-1015">Disulfide bond</keyword>
<comment type="function">
    <text evidence="11">Specifically methylates position 2 of adenine 2503 in 23S rRNA and position 2 of adenine 37 in tRNAs.</text>
</comment>
<evidence type="ECO:0000259" key="13">
    <source>
        <dbReference type="PROSITE" id="PS51918"/>
    </source>
</evidence>
<dbReference type="GO" id="GO:0030488">
    <property type="term" value="P:tRNA methylation"/>
    <property type="evidence" value="ECO:0007669"/>
    <property type="project" value="UniProtKB-UniRule"/>
</dbReference>
<feature type="binding site" evidence="11">
    <location>
        <position position="249"/>
    </location>
    <ligand>
        <name>[4Fe-4S] cluster</name>
        <dbReference type="ChEBI" id="CHEBI:49883"/>
        <note>4Fe-4S-S-AdoMet</note>
    </ligand>
</feature>
<dbReference type="GO" id="GO:0046872">
    <property type="term" value="F:metal ion binding"/>
    <property type="evidence" value="ECO:0007669"/>
    <property type="project" value="UniProtKB-KW"/>
</dbReference>
<proteinExistence type="inferred from homology"/>
<feature type="binding site" evidence="11">
    <location>
        <position position="252"/>
    </location>
    <ligand>
        <name>[4Fe-4S] cluster</name>
        <dbReference type="ChEBI" id="CHEBI:49883"/>
        <note>4Fe-4S-S-AdoMet</note>
    </ligand>
</feature>
<feature type="region of interest" description="Disordered" evidence="12">
    <location>
        <begin position="477"/>
        <end position="522"/>
    </location>
</feature>
<dbReference type="FunFam" id="3.20.20.70:FF:000014">
    <property type="entry name" value="Probable dual-specificity RNA methyltransferase RlmN"/>
    <property type="match status" value="1"/>
</dbReference>
<comment type="subcellular location">
    <subcellularLocation>
        <location evidence="1 11">Cytoplasm</location>
    </subcellularLocation>
</comment>
<evidence type="ECO:0000256" key="10">
    <source>
        <dbReference type="ARBA" id="ARBA00023014"/>
    </source>
</evidence>
<evidence type="ECO:0000256" key="5">
    <source>
        <dbReference type="ARBA" id="ARBA00022603"/>
    </source>
</evidence>
<evidence type="ECO:0000256" key="1">
    <source>
        <dbReference type="ARBA" id="ARBA00004496"/>
    </source>
</evidence>